<feature type="transmembrane region" description="Helical" evidence="8">
    <location>
        <begin position="307"/>
        <end position="335"/>
    </location>
</feature>
<dbReference type="GO" id="GO:0055085">
    <property type="term" value="P:transmembrane transport"/>
    <property type="evidence" value="ECO:0007669"/>
    <property type="project" value="InterPro"/>
</dbReference>
<evidence type="ECO:0000256" key="4">
    <source>
        <dbReference type="ARBA" id="ARBA00022475"/>
    </source>
</evidence>
<evidence type="ECO:0000313" key="9">
    <source>
        <dbReference type="EMBL" id="RGR69590.1"/>
    </source>
</evidence>
<keyword evidence="5 8" id="KW-0812">Transmembrane</keyword>
<dbReference type="InterPro" id="IPR004776">
    <property type="entry name" value="Mem_transp_PIN-like"/>
</dbReference>
<evidence type="ECO:0000313" key="10">
    <source>
        <dbReference type="Proteomes" id="UP000284178"/>
    </source>
</evidence>
<dbReference type="Pfam" id="PF03547">
    <property type="entry name" value="Mem_trans"/>
    <property type="match status" value="1"/>
</dbReference>
<organism evidence="9 10">
    <name type="scientific">Holdemania filiformis</name>
    <dbReference type="NCBI Taxonomy" id="61171"/>
    <lineage>
        <taxon>Bacteria</taxon>
        <taxon>Bacillati</taxon>
        <taxon>Bacillota</taxon>
        <taxon>Erysipelotrichia</taxon>
        <taxon>Erysipelotrichales</taxon>
        <taxon>Erysipelotrichaceae</taxon>
        <taxon>Holdemania</taxon>
    </lineage>
</organism>
<keyword evidence="10" id="KW-1185">Reference proteome</keyword>
<evidence type="ECO:0000256" key="1">
    <source>
        <dbReference type="ARBA" id="ARBA00004651"/>
    </source>
</evidence>
<reference evidence="9 10" key="1">
    <citation type="submission" date="2018-08" db="EMBL/GenBank/DDBJ databases">
        <title>A genome reference for cultivated species of the human gut microbiota.</title>
        <authorList>
            <person name="Zou Y."/>
            <person name="Xue W."/>
            <person name="Luo G."/>
        </authorList>
    </citation>
    <scope>NUCLEOTIDE SEQUENCE [LARGE SCALE GENOMIC DNA]</scope>
    <source>
        <strain evidence="9 10">AF24-29</strain>
    </source>
</reference>
<feature type="transmembrane region" description="Helical" evidence="8">
    <location>
        <begin position="266"/>
        <end position="286"/>
    </location>
</feature>
<keyword evidence="3" id="KW-0813">Transport</keyword>
<protein>
    <submittedName>
        <fullName evidence="9">AEC family transporter</fullName>
    </submittedName>
</protein>
<feature type="transmembrane region" description="Helical" evidence="8">
    <location>
        <begin position="171"/>
        <end position="193"/>
    </location>
</feature>
<keyword evidence="4" id="KW-1003">Cell membrane</keyword>
<gene>
    <name evidence="9" type="ORF">DWY25_14940</name>
</gene>
<evidence type="ECO:0000256" key="7">
    <source>
        <dbReference type="ARBA" id="ARBA00023136"/>
    </source>
</evidence>
<dbReference type="InterPro" id="IPR038770">
    <property type="entry name" value="Na+/solute_symporter_sf"/>
</dbReference>
<evidence type="ECO:0000256" key="6">
    <source>
        <dbReference type="ARBA" id="ARBA00022989"/>
    </source>
</evidence>
<accession>A0A412FN53</accession>
<dbReference type="PANTHER" id="PTHR36838:SF4">
    <property type="entry name" value="AUXIN EFFLUX CARRIER FAMILY PROTEIN"/>
    <property type="match status" value="1"/>
</dbReference>
<dbReference type="EMBL" id="QRUP01000023">
    <property type="protein sequence ID" value="RGR69590.1"/>
    <property type="molecule type" value="Genomic_DNA"/>
</dbReference>
<dbReference type="GO" id="GO:0005886">
    <property type="term" value="C:plasma membrane"/>
    <property type="evidence" value="ECO:0007669"/>
    <property type="project" value="UniProtKB-SubCell"/>
</dbReference>
<proteinExistence type="inferred from homology"/>
<feature type="transmembrane region" description="Helical" evidence="8">
    <location>
        <begin position="355"/>
        <end position="378"/>
    </location>
</feature>
<evidence type="ECO:0000256" key="3">
    <source>
        <dbReference type="ARBA" id="ARBA00022448"/>
    </source>
</evidence>
<feature type="transmembrane region" description="Helical" evidence="8">
    <location>
        <begin position="199"/>
        <end position="220"/>
    </location>
</feature>
<evidence type="ECO:0000256" key="5">
    <source>
        <dbReference type="ARBA" id="ARBA00022692"/>
    </source>
</evidence>
<keyword evidence="6 8" id="KW-1133">Transmembrane helix</keyword>
<comment type="similarity">
    <text evidence="2">Belongs to the auxin efflux carrier (TC 2.A.69) family.</text>
</comment>
<evidence type="ECO:0000256" key="8">
    <source>
        <dbReference type="SAM" id="Phobius"/>
    </source>
</evidence>
<comment type="caution">
    <text evidence="9">The sequence shown here is derived from an EMBL/GenBank/DDBJ whole genome shotgun (WGS) entry which is preliminary data.</text>
</comment>
<comment type="subcellular location">
    <subcellularLocation>
        <location evidence="1">Cell membrane</location>
        <topology evidence="1">Multi-pass membrane protein</topology>
    </subcellularLocation>
</comment>
<feature type="transmembrane region" description="Helical" evidence="8">
    <location>
        <begin position="241"/>
        <end position="260"/>
    </location>
</feature>
<name>A0A412FN53_9FIRM</name>
<dbReference type="Proteomes" id="UP000284178">
    <property type="component" value="Unassembled WGS sequence"/>
</dbReference>
<evidence type="ECO:0000256" key="2">
    <source>
        <dbReference type="ARBA" id="ARBA00010145"/>
    </source>
</evidence>
<dbReference type="PANTHER" id="PTHR36838">
    <property type="entry name" value="AUXIN EFFLUX CARRIER FAMILY PROTEIN"/>
    <property type="match status" value="1"/>
</dbReference>
<keyword evidence="7 8" id="KW-0472">Membrane</keyword>
<sequence length="384" mass="41705">MLTNLTLLTLLYSKMNKKATKLCLRFPATSGCGVKKREKSWNPDQFYSHPNFLSGQKVRLFYNDGVESGGLFMESLVLSLNVVLPLLFLILVGQGVRRLKLCDERALKQMNQLVFKLFLPCTLFNNILSTDLKTVLQPQLLIYAAVCVLAACAAGWLIMPRITSDPRKQGVMIMNTYRSNAVLFGMPIVQLIYGDSQLGVMSMLIAVIVPLFNILSVIVLESFRGGKARISKLIEGIVTNPLIIASALGLLCLFSGVHLWKPVASVIGDMGKVSTPLALIILGAGFQPERVAENKKELLASVSARLVWTPLAALGIAVLLGIRGVALVSLLAIFASPNAVSSYSMAEGMGSDSELASQGLLLSTVFCIPTIFLWIFCFSECGLI</sequence>
<feature type="transmembrane region" description="Helical" evidence="8">
    <location>
        <begin position="113"/>
        <end position="128"/>
    </location>
</feature>
<dbReference type="AlphaFoldDB" id="A0A412FN53"/>
<feature type="transmembrane region" description="Helical" evidence="8">
    <location>
        <begin position="140"/>
        <end position="159"/>
    </location>
</feature>
<feature type="transmembrane region" description="Helical" evidence="8">
    <location>
        <begin position="71"/>
        <end position="92"/>
    </location>
</feature>
<dbReference type="Gene3D" id="1.20.1530.20">
    <property type="match status" value="1"/>
</dbReference>